<evidence type="ECO:0000313" key="5">
    <source>
        <dbReference type="Proteomes" id="UP000229307"/>
    </source>
</evidence>
<organism evidence="4 5">
    <name type="scientific">Candidatus Desantisbacteria bacterium CG_4_10_14_0_8_um_filter_48_22</name>
    <dbReference type="NCBI Taxonomy" id="1974543"/>
    <lineage>
        <taxon>Bacteria</taxon>
        <taxon>Candidatus Desantisiibacteriota</taxon>
    </lineage>
</organism>
<gene>
    <name evidence="4" type="ORF">COY52_00690</name>
</gene>
<reference evidence="5" key="1">
    <citation type="submission" date="2017-09" db="EMBL/GenBank/DDBJ databases">
        <title>Depth-based differentiation of microbial function through sediment-hosted aquifers and enrichment of novel symbionts in the deep terrestrial subsurface.</title>
        <authorList>
            <person name="Probst A.J."/>
            <person name="Ladd B."/>
            <person name="Jarett J.K."/>
            <person name="Geller-Mcgrath D.E."/>
            <person name="Sieber C.M.K."/>
            <person name="Emerson J.B."/>
            <person name="Anantharaman K."/>
            <person name="Thomas B.C."/>
            <person name="Malmstrom R."/>
            <person name="Stieglmeier M."/>
            <person name="Klingl A."/>
            <person name="Woyke T."/>
            <person name="Ryan C.M."/>
            <person name="Banfield J.F."/>
        </authorList>
    </citation>
    <scope>NUCLEOTIDE SEQUENCE [LARGE SCALE GENOMIC DNA]</scope>
</reference>
<comment type="caution">
    <text evidence="4">The sequence shown here is derived from an EMBL/GenBank/DDBJ whole genome shotgun (WGS) entry which is preliminary data.</text>
</comment>
<dbReference type="CDD" id="cd15457">
    <property type="entry name" value="NADAR"/>
    <property type="match status" value="1"/>
</dbReference>
<feature type="domain" description="NADAR" evidence="3">
    <location>
        <begin position="18"/>
        <end position="163"/>
    </location>
</feature>
<evidence type="ECO:0000313" key="4">
    <source>
        <dbReference type="EMBL" id="PIZ18198.1"/>
    </source>
</evidence>
<dbReference type="InterPro" id="IPR012816">
    <property type="entry name" value="NADAR"/>
</dbReference>
<dbReference type="Proteomes" id="UP000229307">
    <property type="component" value="Unassembled WGS sequence"/>
</dbReference>
<dbReference type="SUPFAM" id="SSF143990">
    <property type="entry name" value="YbiA-like"/>
    <property type="match status" value="1"/>
</dbReference>
<evidence type="ECO:0000256" key="1">
    <source>
        <dbReference type="ARBA" id="ARBA00000022"/>
    </source>
</evidence>
<proteinExistence type="predicted"/>
<dbReference type="Pfam" id="PF08719">
    <property type="entry name" value="NADAR"/>
    <property type="match status" value="1"/>
</dbReference>
<evidence type="ECO:0000259" key="3">
    <source>
        <dbReference type="Pfam" id="PF08719"/>
    </source>
</evidence>
<dbReference type="AlphaFoldDB" id="A0A2M7SFB9"/>
<dbReference type="InterPro" id="IPR037238">
    <property type="entry name" value="YbiA-like_sf"/>
</dbReference>
<comment type="catalytic activity">
    <reaction evidence="1">
        <text>5-amino-6-(5-phospho-D-ribosylamino)uracil + H2O = 5,6-diaminouracil + D-ribose 5-phosphate</text>
        <dbReference type="Rhea" id="RHEA:55020"/>
        <dbReference type="ChEBI" id="CHEBI:15377"/>
        <dbReference type="ChEBI" id="CHEBI:46252"/>
        <dbReference type="ChEBI" id="CHEBI:58453"/>
        <dbReference type="ChEBI" id="CHEBI:78346"/>
    </reaction>
</comment>
<sequence>MKQLSKVCTYYRSQSVVFLKTKEEFGGFSNMAGGFTLQVNGLHILTSEALYQACRFPHMPEVQRLIIEQASPMAAKMKGKPYRYDSRPDWEQVRVEIMRWCLRVKLAQNWEKFSKLFLATEGRVIVEESRKGDFWGAKPIDDQIFVGRNVLGQLLMELREEVRNADPITLQRVEPLAIPNFLLNGQPIKLVVAEDREKEPIKSSIVAVPSTKPGVVVIQASLFDSQSWIDPEVPESVKGKKKKK</sequence>
<dbReference type="Gene3D" id="1.10.357.40">
    <property type="entry name" value="YbiA-like"/>
    <property type="match status" value="1"/>
</dbReference>
<comment type="catalytic activity">
    <reaction evidence="2">
        <text>2,5-diamino-6-hydroxy-4-(5-phosphoribosylamino)-pyrimidine + H2O = 2,5,6-triamino-4-hydroxypyrimidine + D-ribose 5-phosphate</text>
        <dbReference type="Rhea" id="RHEA:23436"/>
        <dbReference type="ChEBI" id="CHEBI:15377"/>
        <dbReference type="ChEBI" id="CHEBI:58614"/>
        <dbReference type="ChEBI" id="CHEBI:78346"/>
        <dbReference type="ChEBI" id="CHEBI:137796"/>
    </reaction>
</comment>
<evidence type="ECO:0000256" key="2">
    <source>
        <dbReference type="ARBA" id="ARBA00000751"/>
    </source>
</evidence>
<name>A0A2M7SFB9_9BACT</name>
<dbReference type="EMBL" id="PFMR01000023">
    <property type="protein sequence ID" value="PIZ18198.1"/>
    <property type="molecule type" value="Genomic_DNA"/>
</dbReference>
<protein>
    <submittedName>
        <fullName evidence="4">DUF1768 domain-containing protein</fullName>
    </submittedName>
</protein>
<accession>A0A2M7SFB9</accession>